<dbReference type="SUPFAM" id="SSF53098">
    <property type="entry name" value="Ribonuclease H-like"/>
    <property type="match status" value="1"/>
</dbReference>
<dbReference type="GO" id="GO:0016787">
    <property type="term" value="F:hydrolase activity"/>
    <property type="evidence" value="ECO:0007669"/>
    <property type="project" value="UniProtKB-KW"/>
</dbReference>
<evidence type="ECO:0000256" key="3">
    <source>
        <dbReference type="SAM" id="MobiDB-lite"/>
    </source>
</evidence>
<dbReference type="GO" id="GO:0003964">
    <property type="term" value="F:RNA-directed DNA polymerase activity"/>
    <property type="evidence" value="ECO:0007669"/>
    <property type="project" value="UniProtKB-KW"/>
</dbReference>
<dbReference type="InterPro" id="IPR057670">
    <property type="entry name" value="SH3_retrovirus"/>
</dbReference>
<keyword evidence="5" id="KW-0695">RNA-directed DNA polymerase</keyword>
<keyword evidence="6" id="KW-1185">Reference proteome</keyword>
<keyword evidence="5" id="KW-0548">Nucleotidyltransferase</keyword>
<evidence type="ECO:0000313" key="6">
    <source>
        <dbReference type="Proteomes" id="UP000215914"/>
    </source>
</evidence>
<accession>A0A251RQU6</accession>
<dbReference type="GO" id="GO:0046872">
    <property type="term" value="F:metal ion binding"/>
    <property type="evidence" value="ECO:0007669"/>
    <property type="project" value="UniProtKB-KW"/>
</dbReference>
<dbReference type="PANTHER" id="PTHR42648">
    <property type="entry name" value="TRANSPOSASE, PUTATIVE-RELATED"/>
    <property type="match status" value="1"/>
</dbReference>
<sequence>MNGIRHQLTNSFTPQQNGVAERKNRTLMELSRSMMNVKQLPNCYWAEAIACATYILNRTITKTRPNQTPYEAWNGRKPNVDHLRVFGSLAYAHIPKQHRSKLNEKTEKTIFVGYSEQSKGYKLYNPHTNKIVISRDVVFDESKQWVVNSETSEVPFIISDTDVVETQGTEGADITRGEQTSASLASLPDQNEQVLQRTENEDQSRGANREQQNESENRNITASAHPQESNSSSSDSENEILQQNKNRLVSNGSTKKKYDENGNVDKYKARLVVKGYKQKYGIDYQEVFAPVIRFEIVRLVLALAAQYEWHLHQMDVKTAFLNGKLEEQVYIEQPEGYIKKGEEKKVCFLKRALYGLKQAPRAWYSRIDTYFIKNEFKKCIYEHTLYIKNTSEGKIVICLYVDDLIIASNSIKLITEFKESMKKEFEMTDTGQLHYFLGMELTYENGNITLSQKKYMRNLLEKYRMTHSLIKKKEVIVTFCTTKDQLAADIMTKALQPKDFTRLKELLQMNLK</sequence>
<dbReference type="InParanoid" id="A0A251RQU6"/>
<dbReference type="Pfam" id="PF07727">
    <property type="entry name" value="RVT_2"/>
    <property type="match status" value="1"/>
</dbReference>
<dbReference type="GO" id="GO:0003676">
    <property type="term" value="F:nucleic acid binding"/>
    <property type="evidence" value="ECO:0007669"/>
    <property type="project" value="InterPro"/>
</dbReference>
<feature type="domain" description="Integrase catalytic" evidence="4">
    <location>
        <begin position="1"/>
        <end position="77"/>
    </location>
</feature>
<dbReference type="InterPro" id="IPR036397">
    <property type="entry name" value="RNaseH_sf"/>
</dbReference>
<feature type="region of interest" description="Disordered" evidence="3">
    <location>
        <begin position="1"/>
        <end position="20"/>
    </location>
</feature>
<evidence type="ECO:0000313" key="5">
    <source>
        <dbReference type="EMBL" id="OTF86601.1"/>
    </source>
</evidence>
<protein>
    <submittedName>
        <fullName evidence="5">Putative ribonuclease H-like domain, Reverse transcriptase, RNA-dependent DNA polymerase</fullName>
    </submittedName>
</protein>
<dbReference type="PROSITE" id="PS50994">
    <property type="entry name" value="INTEGRASE"/>
    <property type="match status" value="1"/>
</dbReference>
<keyword evidence="5" id="KW-0808">Transferase</keyword>
<evidence type="ECO:0000259" key="4">
    <source>
        <dbReference type="PROSITE" id="PS50994"/>
    </source>
</evidence>
<dbReference type="InterPro" id="IPR013103">
    <property type="entry name" value="RVT_2"/>
</dbReference>
<feature type="compositionally biased region" description="Basic and acidic residues" evidence="3">
    <location>
        <begin position="198"/>
        <end position="217"/>
    </location>
</feature>
<dbReference type="Pfam" id="PF25597">
    <property type="entry name" value="SH3_retrovirus"/>
    <property type="match status" value="1"/>
</dbReference>
<proteinExistence type="predicted"/>
<name>A0A251RQU6_HELAN</name>
<feature type="compositionally biased region" description="Polar residues" evidence="3">
    <location>
        <begin position="7"/>
        <end position="18"/>
    </location>
</feature>
<evidence type="ECO:0000256" key="1">
    <source>
        <dbReference type="ARBA" id="ARBA00022723"/>
    </source>
</evidence>
<dbReference type="InterPro" id="IPR039537">
    <property type="entry name" value="Retrotran_Ty1/copia-like"/>
</dbReference>
<dbReference type="EMBL" id="CM007906">
    <property type="protein sequence ID" value="OTF86601.1"/>
    <property type="molecule type" value="Genomic_DNA"/>
</dbReference>
<dbReference type="Proteomes" id="UP000215914">
    <property type="component" value="Chromosome 17"/>
</dbReference>
<dbReference type="GO" id="GO:0015074">
    <property type="term" value="P:DNA integration"/>
    <property type="evidence" value="ECO:0007669"/>
    <property type="project" value="InterPro"/>
</dbReference>
<reference evidence="6" key="1">
    <citation type="journal article" date="2017" name="Nature">
        <title>The sunflower genome provides insights into oil metabolism, flowering and Asterid evolution.</title>
        <authorList>
            <person name="Badouin H."/>
            <person name="Gouzy J."/>
            <person name="Grassa C.J."/>
            <person name="Murat F."/>
            <person name="Staton S.E."/>
            <person name="Cottret L."/>
            <person name="Lelandais-Briere C."/>
            <person name="Owens G.L."/>
            <person name="Carrere S."/>
            <person name="Mayjonade B."/>
            <person name="Legrand L."/>
            <person name="Gill N."/>
            <person name="Kane N.C."/>
            <person name="Bowers J.E."/>
            <person name="Hubner S."/>
            <person name="Bellec A."/>
            <person name="Berard A."/>
            <person name="Berges H."/>
            <person name="Blanchet N."/>
            <person name="Boniface M.C."/>
            <person name="Brunel D."/>
            <person name="Catrice O."/>
            <person name="Chaidir N."/>
            <person name="Claudel C."/>
            <person name="Donnadieu C."/>
            <person name="Faraut T."/>
            <person name="Fievet G."/>
            <person name="Helmstetter N."/>
            <person name="King M."/>
            <person name="Knapp S.J."/>
            <person name="Lai Z."/>
            <person name="Le Paslier M.C."/>
            <person name="Lippi Y."/>
            <person name="Lorenzon L."/>
            <person name="Mandel J.R."/>
            <person name="Marage G."/>
            <person name="Marchand G."/>
            <person name="Marquand E."/>
            <person name="Bret-Mestries E."/>
            <person name="Morien E."/>
            <person name="Nambeesan S."/>
            <person name="Nguyen T."/>
            <person name="Pegot-Espagnet P."/>
            <person name="Pouilly N."/>
            <person name="Raftis F."/>
            <person name="Sallet E."/>
            <person name="Schiex T."/>
            <person name="Thomas J."/>
            <person name="Vandecasteele C."/>
            <person name="Vares D."/>
            <person name="Vear F."/>
            <person name="Vautrin S."/>
            <person name="Crespi M."/>
            <person name="Mangin B."/>
            <person name="Burke J.M."/>
            <person name="Salse J."/>
            <person name="Munos S."/>
            <person name="Vincourt P."/>
            <person name="Rieseberg L.H."/>
            <person name="Langlade N.B."/>
        </authorList>
    </citation>
    <scope>NUCLEOTIDE SEQUENCE [LARGE SCALE GENOMIC DNA]</scope>
    <source>
        <strain evidence="6">cv. SF193</strain>
    </source>
</reference>
<dbReference type="InterPro" id="IPR043502">
    <property type="entry name" value="DNA/RNA_pol_sf"/>
</dbReference>
<dbReference type="PANTHER" id="PTHR42648:SF18">
    <property type="entry name" value="RETROTRANSPOSON, UNCLASSIFIED-LIKE PROTEIN"/>
    <property type="match status" value="1"/>
</dbReference>
<gene>
    <name evidence="5" type="ORF">HannXRQ_Chr17g0552501</name>
</gene>
<dbReference type="Gene3D" id="3.30.420.10">
    <property type="entry name" value="Ribonuclease H-like superfamily/Ribonuclease H"/>
    <property type="match status" value="1"/>
</dbReference>
<organism evidence="5 6">
    <name type="scientific">Helianthus annuus</name>
    <name type="common">Common sunflower</name>
    <dbReference type="NCBI Taxonomy" id="4232"/>
    <lineage>
        <taxon>Eukaryota</taxon>
        <taxon>Viridiplantae</taxon>
        <taxon>Streptophyta</taxon>
        <taxon>Embryophyta</taxon>
        <taxon>Tracheophyta</taxon>
        <taxon>Spermatophyta</taxon>
        <taxon>Magnoliopsida</taxon>
        <taxon>eudicotyledons</taxon>
        <taxon>Gunneridae</taxon>
        <taxon>Pentapetalae</taxon>
        <taxon>asterids</taxon>
        <taxon>campanulids</taxon>
        <taxon>Asterales</taxon>
        <taxon>Asteraceae</taxon>
        <taxon>Asteroideae</taxon>
        <taxon>Heliantheae alliance</taxon>
        <taxon>Heliantheae</taxon>
        <taxon>Helianthus</taxon>
    </lineage>
</organism>
<dbReference type="AlphaFoldDB" id="A0A251RQU6"/>
<dbReference type="STRING" id="4232.A0A251RQU6"/>
<feature type="region of interest" description="Disordered" evidence="3">
    <location>
        <begin position="167"/>
        <end position="261"/>
    </location>
</feature>
<keyword evidence="1" id="KW-0479">Metal-binding</keyword>
<dbReference type="SUPFAM" id="SSF56672">
    <property type="entry name" value="DNA/RNA polymerases"/>
    <property type="match status" value="1"/>
</dbReference>
<dbReference type="OMA" id="CMMIAIA"/>
<keyword evidence="2" id="KW-0378">Hydrolase</keyword>
<dbReference type="InterPro" id="IPR012337">
    <property type="entry name" value="RNaseH-like_sf"/>
</dbReference>
<feature type="compositionally biased region" description="Polar residues" evidence="3">
    <location>
        <begin position="240"/>
        <end position="253"/>
    </location>
</feature>
<evidence type="ECO:0000256" key="2">
    <source>
        <dbReference type="ARBA" id="ARBA00022801"/>
    </source>
</evidence>
<feature type="compositionally biased region" description="Polar residues" evidence="3">
    <location>
        <begin position="177"/>
        <end position="197"/>
    </location>
</feature>
<dbReference type="InterPro" id="IPR001584">
    <property type="entry name" value="Integrase_cat-core"/>
</dbReference>